<dbReference type="GO" id="GO:0005524">
    <property type="term" value="F:ATP binding"/>
    <property type="evidence" value="ECO:0007669"/>
    <property type="project" value="UniProtKB-KW"/>
</dbReference>
<evidence type="ECO:0000256" key="4">
    <source>
        <dbReference type="ARBA" id="ARBA00022840"/>
    </source>
</evidence>
<comment type="caution">
    <text evidence="6">The sequence shown here is derived from an EMBL/GenBank/DDBJ whole genome shotgun (WGS) entry which is preliminary data.</text>
</comment>
<evidence type="ECO:0000256" key="3">
    <source>
        <dbReference type="ARBA" id="ARBA00022806"/>
    </source>
</evidence>
<evidence type="ECO:0000256" key="2">
    <source>
        <dbReference type="ARBA" id="ARBA00022801"/>
    </source>
</evidence>
<proteinExistence type="predicted"/>
<dbReference type="AlphaFoldDB" id="A0AA36D6G5"/>
<dbReference type="Pfam" id="PF02889">
    <property type="entry name" value="Sec63"/>
    <property type="match status" value="1"/>
</dbReference>
<dbReference type="SUPFAM" id="SSF52540">
    <property type="entry name" value="P-loop containing nucleoside triphosphate hydrolases"/>
    <property type="match status" value="1"/>
</dbReference>
<protein>
    <recommendedName>
        <fullName evidence="5">SEC63 domain-containing protein</fullName>
    </recommendedName>
</protein>
<dbReference type="InterPro" id="IPR050474">
    <property type="entry name" value="Hel308_SKI2-like"/>
</dbReference>
<dbReference type="PANTHER" id="PTHR47961:SF13">
    <property type="entry name" value="ACTIVATING SIGNAL COINTEGRATOR 1 COMPLEX SUBUNIT 3"/>
    <property type="match status" value="1"/>
</dbReference>
<keyword evidence="2" id="KW-0378">Hydrolase</keyword>
<organism evidence="6 7">
    <name type="scientific">Mesorhabditis spiculigera</name>
    <dbReference type="NCBI Taxonomy" id="96644"/>
    <lineage>
        <taxon>Eukaryota</taxon>
        <taxon>Metazoa</taxon>
        <taxon>Ecdysozoa</taxon>
        <taxon>Nematoda</taxon>
        <taxon>Chromadorea</taxon>
        <taxon>Rhabditida</taxon>
        <taxon>Rhabditina</taxon>
        <taxon>Rhabditomorpha</taxon>
        <taxon>Rhabditoidea</taxon>
        <taxon>Rhabditidae</taxon>
        <taxon>Mesorhabditinae</taxon>
        <taxon>Mesorhabditis</taxon>
    </lineage>
</organism>
<dbReference type="InterPro" id="IPR004179">
    <property type="entry name" value="Sec63-dom"/>
</dbReference>
<keyword evidence="4" id="KW-0067">ATP-binding</keyword>
<dbReference type="InterPro" id="IPR036390">
    <property type="entry name" value="WH_DNA-bd_sf"/>
</dbReference>
<evidence type="ECO:0000259" key="5">
    <source>
        <dbReference type="SMART" id="SM00973"/>
    </source>
</evidence>
<keyword evidence="1" id="KW-0547">Nucleotide-binding</keyword>
<keyword evidence="3" id="KW-0347">Helicase</keyword>
<dbReference type="PANTHER" id="PTHR47961">
    <property type="entry name" value="DNA POLYMERASE THETA, PUTATIVE (AFU_ORTHOLOGUE AFUA_1G05260)-RELATED"/>
    <property type="match status" value="1"/>
</dbReference>
<reference evidence="6" key="1">
    <citation type="submission" date="2023-06" db="EMBL/GenBank/DDBJ databases">
        <authorList>
            <person name="Delattre M."/>
        </authorList>
    </citation>
    <scope>NUCLEOTIDE SEQUENCE</scope>
    <source>
        <strain evidence="6">AF72</strain>
    </source>
</reference>
<dbReference type="Gene3D" id="1.10.3380.10">
    <property type="entry name" value="Sec63 N-terminal domain-like domain"/>
    <property type="match status" value="1"/>
</dbReference>
<dbReference type="GO" id="GO:0004386">
    <property type="term" value="F:helicase activity"/>
    <property type="evidence" value="ECO:0007669"/>
    <property type="project" value="UniProtKB-KW"/>
</dbReference>
<evidence type="ECO:0000313" key="7">
    <source>
        <dbReference type="Proteomes" id="UP001177023"/>
    </source>
</evidence>
<gene>
    <name evidence="6" type="ORF">MSPICULIGERA_LOCUS18780</name>
</gene>
<dbReference type="SUPFAM" id="SSF46785">
    <property type="entry name" value="Winged helix' DNA-binding domain"/>
    <property type="match status" value="1"/>
</dbReference>
<accession>A0AA36D6G5</accession>
<dbReference type="Gene3D" id="3.40.50.300">
    <property type="entry name" value="P-loop containing nucleotide triphosphate hydrolases"/>
    <property type="match status" value="2"/>
</dbReference>
<dbReference type="SUPFAM" id="SSF158702">
    <property type="entry name" value="Sec63 N-terminal domain-like"/>
    <property type="match status" value="1"/>
</dbReference>
<dbReference type="InterPro" id="IPR036388">
    <property type="entry name" value="WH-like_DNA-bd_sf"/>
</dbReference>
<name>A0AA36D6G5_9BILA</name>
<evidence type="ECO:0000256" key="1">
    <source>
        <dbReference type="ARBA" id="ARBA00022741"/>
    </source>
</evidence>
<sequence>MTQSGFRIVGLSATLPNYIDVASFLRVNPDKGIFSFDGRFRPVPLSHKNTFGGMRELRDQLDAICYKEVLDLVRRGHQVLVFVHARNATATLAQRFRELAAVNVIGDLERFLLPSVATTGYIVAKKSVQASRNGLLFSNFQYGMDIHHVGLHRSDRSLMEKMFAQGYIQVLCCTSTLAWGVNLPAHAVVIHGTGVFDSEKGAFTDLGVLDVCNKFSGVPVGLNSKMKQKTLYKYLVMLIRQAPIESQFFNRIHDNLNAEIALGTVSTVHEAVEWLSYTCYHFRARINPIVDQLPHNVMIKDPNLRDIMTQKVQDIYSQLDTQQRIRFDSLNRFLSACDLGRITSQFYIKCETIEMLNGSATEFAQLKVREEEMNDLDEMTAPGCFFPIRGGGLASIPGKVKCLLQCFFSRCFIKSFSLALEALYVQLNVTRFPSVQSNDVLYVGSDEFRESIGDLASHTLDRLIQLLMREPTPLIAAMVLEHLVARTDYVADEQLFLLCRGLLQRCRKSVELRKRVTRIITDLRNEKSYAGANKLIELKCVMCKV</sequence>
<dbReference type="GO" id="GO:0016787">
    <property type="term" value="F:hydrolase activity"/>
    <property type="evidence" value="ECO:0007669"/>
    <property type="project" value="UniProtKB-KW"/>
</dbReference>
<dbReference type="InterPro" id="IPR027417">
    <property type="entry name" value="P-loop_NTPase"/>
</dbReference>
<dbReference type="InterPro" id="IPR057842">
    <property type="entry name" value="WH_MER3"/>
</dbReference>
<evidence type="ECO:0000313" key="6">
    <source>
        <dbReference type="EMBL" id="CAJ0580583.1"/>
    </source>
</evidence>
<dbReference type="Gene3D" id="1.10.10.10">
    <property type="entry name" value="Winged helix-like DNA-binding domain superfamily/Winged helix DNA-binding domain"/>
    <property type="match status" value="1"/>
</dbReference>
<feature type="domain" description="SEC63" evidence="5">
    <location>
        <begin position="336"/>
        <end position="540"/>
    </location>
</feature>
<keyword evidence="7" id="KW-1185">Reference proteome</keyword>
<dbReference type="Proteomes" id="UP001177023">
    <property type="component" value="Unassembled WGS sequence"/>
</dbReference>
<feature type="non-terminal residue" evidence="6">
    <location>
        <position position="545"/>
    </location>
</feature>
<dbReference type="FunFam" id="1.10.10.10:FF:000024">
    <property type="entry name" value="U5 small nuclear ribonucleoprotein helicase"/>
    <property type="match status" value="1"/>
</dbReference>
<dbReference type="Pfam" id="PF23445">
    <property type="entry name" value="WHD_SNRNP200"/>
    <property type="match status" value="1"/>
</dbReference>
<dbReference type="SMART" id="SM00973">
    <property type="entry name" value="Sec63"/>
    <property type="match status" value="1"/>
</dbReference>
<dbReference type="EMBL" id="CATQJA010002662">
    <property type="protein sequence ID" value="CAJ0580583.1"/>
    <property type="molecule type" value="Genomic_DNA"/>
</dbReference>